<proteinExistence type="predicted"/>
<accession>A0A8S3YB69</accession>
<comment type="caution">
    <text evidence="1">The sequence shown here is derived from an EMBL/GenBank/DDBJ whole genome shotgun (WGS) entry which is preliminary data.</text>
</comment>
<name>A0A8S3YB69_PARAO</name>
<evidence type="ECO:0000313" key="2">
    <source>
        <dbReference type="Proteomes" id="UP000691718"/>
    </source>
</evidence>
<protein>
    <submittedName>
        <fullName evidence="1">(apollo) hypothetical protein</fullName>
    </submittedName>
</protein>
<reference evidence="1" key="1">
    <citation type="submission" date="2021-04" db="EMBL/GenBank/DDBJ databases">
        <authorList>
            <person name="Tunstrom K."/>
        </authorList>
    </citation>
    <scope>NUCLEOTIDE SEQUENCE</scope>
</reference>
<sequence length="156" mass="18326">MDAIDKHRRLLKQHNRIHQSGGAMGLRRSELELRKLVRQAKDKLKHEKARQMQWLADTDQLGDFYAEVRHLLDTSSMAKVTLNSISGEALFKNREEILERWAEHFNSLLSVDHFVDRVDHVCCLHQQPFALELDEPVSPDEEINAWLVLILYRVNY</sequence>
<dbReference type="EMBL" id="CAJQZP010001707">
    <property type="protein sequence ID" value="CAG5059988.1"/>
    <property type="molecule type" value="Genomic_DNA"/>
</dbReference>
<dbReference type="OrthoDB" id="425681at2759"/>
<organism evidence="1 2">
    <name type="scientific">Parnassius apollo</name>
    <name type="common">Apollo butterfly</name>
    <name type="synonym">Papilio apollo</name>
    <dbReference type="NCBI Taxonomy" id="110799"/>
    <lineage>
        <taxon>Eukaryota</taxon>
        <taxon>Metazoa</taxon>
        <taxon>Ecdysozoa</taxon>
        <taxon>Arthropoda</taxon>
        <taxon>Hexapoda</taxon>
        <taxon>Insecta</taxon>
        <taxon>Pterygota</taxon>
        <taxon>Neoptera</taxon>
        <taxon>Endopterygota</taxon>
        <taxon>Lepidoptera</taxon>
        <taxon>Glossata</taxon>
        <taxon>Ditrysia</taxon>
        <taxon>Papilionoidea</taxon>
        <taxon>Papilionidae</taxon>
        <taxon>Parnassiinae</taxon>
        <taxon>Parnassini</taxon>
        <taxon>Parnassius</taxon>
        <taxon>Parnassius</taxon>
    </lineage>
</organism>
<dbReference type="AlphaFoldDB" id="A0A8S3YB69"/>
<gene>
    <name evidence="1" type="ORF">PAPOLLO_LOCUS28325</name>
</gene>
<keyword evidence="2" id="KW-1185">Reference proteome</keyword>
<dbReference type="Proteomes" id="UP000691718">
    <property type="component" value="Unassembled WGS sequence"/>
</dbReference>
<evidence type="ECO:0000313" key="1">
    <source>
        <dbReference type="EMBL" id="CAG5059988.1"/>
    </source>
</evidence>